<comment type="caution">
    <text evidence="2">The sequence shown here is derived from an EMBL/GenBank/DDBJ whole genome shotgun (WGS) entry which is preliminary data.</text>
</comment>
<name>T1AMF7_9ZZZZ</name>
<dbReference type="InterPro" id="IPR001036">
    <property type="entry name" value="Acrflvin-R"/>
</dbReference>
<dbReference type="EMBL" id="AUZX01007951">
    <property type="protein sequence ID" value="EQD57638.1"/>
    <property type="molecule type" value="Genomic_DNA"/>
</dbReference>
<protein>
    <submittedName>
        <fullName evidence="2">Multidrug efflux system subunit MdtC</fullName>
    </submittedName>
</protein>
<dbReference type="Gene3D" id="1.20.1640.10">
    <property type="entry name" value="Multidrug efflux transporter AcrB transmembrane domain"/>
    <property type="match status" value="1"/>
</dbReference>
<dbReference type="GO" id="GO:0042910">
    <property type="term" value="F:xenobiotic transmembrane transporter activity"/>
    <property type="evidence" value="ECO:0007669"/>
    <property type="project" value="TreeGrafter"/>
</dbReference>
<evidence type="ECO:0000313" key="2">
    <source>
        <dbReference type="EMBL" id="EQD57638.1"/>
    </source>
</evidence>
<dbReference type="Pfam" id="PF00873">
    <property type="entry name" value="ACR_tran"/>
    <property type="match status" value="1"/>
</dbReference>
<feature type="transmembrane region" description="Helical" evidence="1">
    <location>
        <begin position="72"/>
        <end position="98"/>
    </location>
</feature>
<feature type="transmembrane region" description="Helical" evidence="1">
    <location>
        <begin position="37"/>
        <end position="60"/>
    </location>
</feature>
<accession>T1AMF7</accession>
<organism evidence="2">
    <name type="scientific">mine drainage metagenome</name>
    <dbReference type="NCBI Taxonomy" id="410659"/>
    <lineage>
        <taxon>unclassified sequences</taxon>
        <taxon>metagenomes</taxon>
        <taxon>ecological metagenomes</taxon>
    </lineage>
</organism>
<dbReference type="GO" id="GO:0005886">
    <property type="term" value="C:plasma membrane"/>
    <property type="evidence" value="ECO:0007669"/>
    <property type="project" value="TreeGrafter"/>
</dbReference>
<dbReference type="AlphaFoldDB" id="T1AMF7"/>
<dbReference type="SUPFAM" id="SSF82866">
    <property type="entry name" value="Multidrug efflux transporter AcrB transmembrane domain"/>
    <property type="match status" value="1"/>
</dbReference>
<evidence type="ECO:0000256" key="1">
    <source>
        <dbReference type="SAM" id="Phobius"/>
    </source>
</evidence>
<proteinExistence type="predicted"/>
<keyword evidence="1" id="KW-1133">Transmembrane helix</keyword>
<feature type="non-terminal residue" evidence="2">
    <location>
        <position position="162"/>
    </location>
</feature>
<gene>
    <name evidence="2" type="ORF">B1A_11139</name>
</gene>
<dbReference type="PANTHER" id="PTHR32063">
    <property type="match status" value="1"/>
</dbReference>
<keyword evidence="1" id="KW-0472">Membrane</keyword>
<keyword evidence="1" id="KW-0812">Transmembrane</keyword>
<sequence>MLLIGIVKKNAIMMIDFALNAERESGMSPREAIKEAALLRFRPILMTTVAALFAALPLIVGTGTGSELRRPLGLSIAGGLLLSQLLTLFTTPVVYLFFDRLARRAKAWAGVPQRRSVPCRSIRHELLAAVHHSAGGDDAAVLRPGARGTDRLFPAAGLGDAA</sequence>
<reference evidence="2" key="1">
    <citation type="submission" date="2013-08" db="EMBL/GenBank/DDBJ databases">
        <authorList>
            <person name="Mendez C."/>
            <person name="Richter M."/>
            <person name="Ferrer M."/>
            <person name="Sanchez J."/>
        </authorList>
    </citation>
    <scope>NUCLEOTIDE SEQUENCE</scope>
</reference>
<dbReference type="PANTHER" id="PTHR32063:SF21">
    <property type="entry name" value="MULTIDRUG RESISTANCE PROTEIN MDTB"/>
    <property type="match status" value="1"/>
</dbReference>
<reference evidence="2" key="2">
    <citation type="journal article" date="2014" name="ISME J.">
        <title>Microbial stratification in low pH oxic and suboxic macroscopic growths along an acid mine drainage.</title>
        <authorList>
            <person name="Mendez-Garcia C."/>
            <person name="Mesa V."/>
            <person name="Sprenger R.R."/>
            <person name="Richter M."/>
            <person name="Diez M.S."/>
            <person name="Solano J."/>
            <person name="Bargiela R."/>
            <person name="Golyshina O.V."/>
            <person name="Manteca A."/>
            <person name="Ramos J.L."/>
            <person name="Gallego J.R."/>
            <person name="Llorente I."/>
            <person name="Martins Dos Santos V.A."/>
            <person name="Jensen O.N."/>
            <person name="Pelaez A.I."/>
            <person name="Sanchez J."/>
            <person name="Ferrer M."/>
        </authorList>
    </citation>
    <scope>NUCLEOTIDE SEQUENCE</scope>
</reference>